<dbReference type="InParanoid" id="D4H4R9"/>
<dbReference type="AlphaFoldDB" id="D4H4R9"/>
<dbReference type="KEGG" id="dap:Dacet_0676"/>
<reference evidence="2 3" key="1">
    <citation type="journal article" date="2010" name="Stand. Genomic Sci.">
        <title>Complete genome sequence of Denitrovibrio acetiphilus type strain (N2460).</title>
        <authorList>
            <person name="Kiss H."/>
            <person name="Lang E."/>
            <person name="Lapidus A."/>
            <person name="Copeland A."/>
            <person name="Nolan M."/>
            <person name="Glavina Del Rio T."/>
            <person name="Chen F."/>
            <person name="Lucas S."/>
            <person name="Tice H."/>
            <person name="Cheng J.F."/>
            <person name="Han C."/>
            <person name="Goodwin L."/>
            <person name="Pitluck S."/>
            <person name="Liolios K."/>
            <person name="Pati A."/>
            <person name="Ivanova N."/>
            <person name="Mavromatis K."/>
            <person name="Chen A."/>
            <person name="Palaniappan K."/>
            <person name="Land M."/>
            <person name="Hauser L."/>
            <person name="Chang Y.J."/>
            <person name="Jeffries C.D."/>
            <person name="Detter J.C."/>
            <person name="Brettin T."/>
            <person name="Spring S."/>
            <person name="Rohde M."/>
            <person name="Goker M."/>
            <person name="Woyke T."/>
            <person name="Bristow J."/>
            <person name="Eisen J.A."/>
            <person name="Markowitz V."/>
            <person name="Hugenholtz P."/>
            <person name="Kyrpides N.C."/>
            <person name="Klenk H.P."/>
        </authorList>
    </citation>
    <scope>NUCLEOTIDE SEQUENCE [LARGE SCALE GENOMIC DNA]</scope>
    <source>
        <strain evidence="3">DSM 12809 / NBRC 114555 / N2460</strain>
    </source>
</reference>
<dbReference type="Proteomes" id="UP000002012">
    <property type="component" value="Chromosome"/>
</dbReference>
<name>D4H4R9_DENA2</name>
<gene>
    <name evidence="2" type="ordered locus">Dacet_0676</name>
</gene>
<dbReference type="PaxDb" id="522772-Dacet_0676"/>
<dbReference type="HOGENOM" id="CLU_1625223_0_0_0"/>
<dbReference type="STRING" id="522772.Dacet_0676"/>
<dbReference type="RefSeq" id="WP_013010004.1">
    <property type="nucleotide sequence ID" value="NC_013943.1"/>
</dbReference>
<keyword evidence="1" id="KW-0732">Signal</keyword>
<protein>
    <submittedName>
        <fullName evidence="2">Uncharacterized protein</fullName>
    </submittedName>
</protein>
<dbReference type="SUPFAM" id="SSF48695">
    <property type="entry name" value="Multiheme cytochromes"/>
    <property type="match status" value="1"/>
</dbReference>
<dbReference type="eggNOG" id="ENOG50335GE">
    <property type="taxonomic scope" value="Bacteria"/>
</dbReference>
<sequence precursor="true">MFKKRIHTIIAILCIMFVSFAVSYAVETSKPDSHGVNWIQEHGDASTFNNKECMDCHTDKSSCIQCHEEAAPRNHNASWTRRGHGLEAKWDRESCSTCHKEDSCIECHTSTPPSDHRYGWREPTNAHCGNCHYPIQETRCYTCHKRAHAPNEY</sequence>
<dbReference type="InterPro" id="IPR036280">
    <property type="entry name" value="Multihaem_cyt_sf"/>
</dbReference>
<proteinExistence type="predicted"/>
<evidence type="ECO:0000313" key="2">
    <source>
        <dbReference type="EMBL" id="ADD67463.1"/>
    </source>
</evidence>
<evidence type="ECO:0000256" key="1">
    <source>
        <dbReference type="SAM" id="SignalP"/>
    </source>
</evidence>
<evidence type="ECO:0000313" key="3">
    <source>
        <dbReference type="Proteomes" id="UP000002012"/>
    </source>
</evidence>
<keyword evidence="3" id="KW-1185">Reference proteome</keyword>
<feature type="chain" id="PRO_5003057992" evidence="1">
    <location>
        <begin position="26"/>
        <end position="153"/>
    </location>
</feature>
<organism evidence="2 3">
    <name type="scientific">Denitrovibrio acetiphilus (strain DSM 12809 / NBRC 114555 / N2460)</name>
    <dbReference type="NCBI Taxonomy" id="522772"/>
    <lineage>
        <taxon>Bacteria</taxon>
        <taxon>Pseudomonadati</taxon>
        <taxon>Deferribacterota</taxon>
        <taxon>Deferribacteres</taxon>
        <taxon>Deferribacterales</taxon>
        <taxon>Geovibrionaceae</taxon>
        <taxon>Denitrovibrio</taxon>
    </lineage>
</organism>
<accession>D4H4R9</accession>
<dbReference type="EMBL" id="CP001968">
    <property type="protein sequence ID" value="ADD67463.1"/>
    <property type="molecule type" value="Genomic_DNA"/>
</dbReference>
<feature type="signal peptide" evidence="1">
    <location>
        <begin position="1"/>
        <end position="25"/>
    </location>
</feature>